<feature type="compositionally biased region" description="Basic and acidic residues" evidence="1">
    <location>
        <begin position="300"/>
        <end position="313"/>
    </location>
</feature>
<dbReference type="Proteomes" id="UP000238274">
    <property type="component" value="Unassembled WGS sequence"/>
</dbReference>
<evidence type="ECO:0000313" key="2">
    <source>
        <dbReference type="EMBL" id="POW01200.1"/>
    </source>
</evidence>
<evidence type="ECO:0000313" key="3">
    <source>
        <dbReference type="Proteomes" id="UP000238274"/>
    </source>
</evidence>
<reference evidence="3" key="3">
    <citation type="journal article" date="2018" name="Mol. Plant Microbe Interact.">
        <title>Genome sequence resources for the wheat stripe rust pathogen (Puccinia striiformis f. sp. tritici) and the barley stripe rust pathogen (Puccinia striiformis f. sp. hordei).</title>
        <authorList>
            <person name="Xia C."/>
            <person name="Wang M."/>
            <person name="Yin C."/>
            <person name="Cornejo O.E."/>
            <person name="Hulbert S.H."/>
            <person name="Chen X."/>
        </authorList>
    </citation>
    <scope>NUCLEOTIDE SEQUENCE [LARGE SCALE GENOMIC DNA]</scope>
    <source>
        <strain evidence="3">93TX-2</strain>
    </source>
</reference>
<dbReference type="VEuPathDB" id="FungiDB:PSTT_11321"/>
<dbReference type="EMBL" id="PKSM01000236">
    <property type="protein sequence ID" value="POW01200.1"/>
    <property type="molecule type" value="Genomic_DNA"/>
</dbReference>
<evidence type="ECO:0000256" key="1">
    <source>
        <dbReference type="SAM" id="MobiDB-lite"/>
    </source>
</evidence>
<accession>A0A2S4UVD0</accession>
<feature type="compositionally biased region" description="Low complexity" evidence="1">
    <location>
        <begin position="314"/>
        <end position="325"/>
    </location>
</feature>
<gene>
    <name evidence="2" type="ORF">PSHT_12670</name>
</gene>
<feature type="compositionally biased region" description="Polar residues" evidence="1">
    <location>
        <begin position="260"/>
        <end position="269"/>
    </location>
</feature>
<reference evidence="3" key="2">
    <citation type="journal article" date="2018" name="BMC Genomics">
        <title>Genomic insights into host adaptation between the wheat stripe rust pathogen (Puccinia striiformis f. sp. tritici) and the barley stripe rust pathogen (Puccinia striiformis f. sp. hordei).</title>
        <authorList>
            <person name="Xia C."/>
            <person name="Wang M."/>
            <person name="Yin C."/>
            <person name="Cornejo O.E."/>
            <person name="Hulbert S.H."/>
            <person name="Chen X."/>
        </authorList>
    </citation>
    <scope>NUCLEOTIDE SEQUENCE [LARGE SCALE GENOMIC DNA]</scope>
    <source>
        <strain evidence="3">93TX-2</strain>
    </source>
</reference>
<name>A0A2S4UVD0_9BASI</name>
<keyword evidence="3" id="KW-1185">Reference proteome</keyword>
<comment type="caution">
    <text evidence="2">The sequence shown here is derived from an EMBL/GenBank/DDBJ whole genome shotgun (WGS) entry which is preliminary data.</text>
</comment>
<reference evidence="2 3" key="1">
    <citation type="submission" date="2017-12" db="EMBL/GenBank/DDBJ databases">
        <title>Gene loss provides genomic basis for host adaptation in cereal stripe rust fungi.</title>
        <authorList>
            <person name="Xia C."/>
        </authorList>
    </citation>
    <scope>NUCLEOTIDE SEQUENCE [LARGE SCALE GENOMIC DNA]</scope>
    <source>
        <strain evidence="2 3">93TX-2</strain>
    </source>
</reference>
<sequence>MSPGSLTRFNKERESVGMSGLLLILIGKTRYSFVSLTDCPLLFAMTNRFLNTSGIFAIACLQAISIHGIIFPDAPLAVHEFGAGQPHAAHEASFLGSSSGPIQIPEYTSTISSSLEDPREDHQLAPDFVSYDDLISWEQLLHNYESSGSLPTESTYAERWHTPEYPASLHTLKSPSDELTVEDYSTLGLIGCAADAEQLNCERLPFLFGSPQSLPTMPAELNYVDNLHWGKYATGVKWPTNLIEEPASRSSPLKRISVDNLDSSPSNQLDVPGRTASRSPPLKRKSVDNSDGSPSNKLEGPQRKILGNDRELSRSSQTTSTSDDSGLTRRRQHSPEIPMASNGHHSDSVDLLGGNLRRYGILSTLRFPGKRRWGDALFSRNVLHESDLWKSLQWSCEDSTVPILVQKIIQSRVVTKSRALENARNLLEEIFLRHGQLTISFSKCRTSAESTEKLDVIKLRSKEQEKLLEWSTSLLNFEKQSETSPKEDPTGRLHSFSSCQKMLREYLSREDKKLNYLITKSYNTGKYQTVTHTSAMKTQVAINAAGNYLKYTNPNHWKDLSLDKNLLKIFGFLKRAEHSRGLHKLQNALLKWKKLELVPWDNIQRIEDDVERRKIMKAFNKKMDKQIWNLLERDYKEVENQGHEDGPSPISSQYTRLMDVNLMFAHNYSPFLETFKPGGLLQRYPESEHHKFY</sequence>
<feature type="region of interest" description="Disordered" evidence="1">
    <location>
        <begin position="247"/>
        <end position="348"/>
    </location>
</feature>
<organism evidence="2 3">
    <name type="scientific">Puccinia striiformis</name>
    <dbReference type="NCBI Taxonomy" id="27350"/>
    <lineage>
        <taxon>Eukaryota</taxon>
        <taxon>Fungi</taxon>
        <taxon>Dikarya</taxon>
        <taxon>Basidiomycota</taxon>
        <taxon>Pucciniomycotina</taxon>
        <taxon>Pucciniomycetes</taxon>
        <taxon>Pucciniales</taxon>
        <taxon>Pucciniaceae</taxon>
        <taxon>Puccinia</taxon>
    </lineage>
</organism>
<dbReference type="AlphaFoldDB" id="A0A2S4UVD0"/>
<proteinExistence type="predicted"/>
<dbReference type="VEuPathDB" id="FungiDB:PSHT_12670"/>
<protein>
    <submittedName>
        <fullName evidence="2">Uncharacterized protein</fullName>
    </submittedName>
</protein>